<dbReference type="SUPFAM" id="SSF55174">
    <property type="entry name" value="Alpha-L RNA-binding motif"/>
    <property type="match status" value="1"/>
</dbReference>
<evidence type="ECO:0000256" key="12">
    <source>
        <dbReference type="PROSITE-ProRule" id="PRU00182"/>
    </source>
</evidence>
<dbReference type="GO" id="GO:0005524">
    <property type="term" value="F:ATP binding"/>
    <property type="evidence" value="ECO:0007669"/>
    <property type="project" value="UniProtKB-UniRule"/>
</dbReference>
<dbReference type="FunFam" id="1.10.240.10:FF:000001">
    <property type="entry name" value="Tyrosine--tRNA ligase"/>
    <property type="match status" value="1"/>
</dbReference>
<comment type="caution">
    <text evidence="14">The sequence shown here is derived from an EMBL/GenBank/DDBJ whole genome shotgun (WGS) entry which is preliminary data.</text>
</comment>
<organism evidence="14 15">
    <name type="scientific">Candidatus Raymondbacteria bacterium RIFOXYD12_FULL_49_13</name>
    <dbReference type="NCBI Taxonomy" id="1817890"/>
    <lineage>
        <taxon>Bacteria</taxon>
        <taxon>Raymondiibacteriota</taxon>
    </lineage>
</organism>
<dbReference type="Proteomes" id="UP000179243">
    <property type="component" value="Unassembled WGS sequence"/>
</dbReference>
<dbReference type="GO" id="GO:0042803">
    <property type="term" value="F:protein homodimerization activity"/>
    <property type="evidence" value="ECO:0007669"/>
    <property type="project" value="UniProtKB-ARBA"/>
</dbReference>
<dbReference type="AlphaFoldDB" id="A0A1F7FKV8"/>
<dbReference type="PANTHER" id="PTHR11766:SF0">
    <property type="entry name" value="TYROSINE--TRNA LIGASE, MITOCHONDRIAL"/>
    <property type="match status" value="1"/>
</dbReference>
<dbReference type="SUPFAM" id="SSF52374">
    <property type="entry name" value="Nucleotidylyl transferase"/>
    <property type="match status" value="1"/>
</dbReference>
<evidence type="ECO:0000259" key="13">
    <source>
        <dbReference type="Pfam" id="PF22421"/>
    </source>
</evidence>
<dbReference type="Pfam" id="PF00579">
    <property type="entry name" value="tRNA-synt_1b"/>
    <property type="match status" value="1"/>
</dbReference>
<dbReference type="NCBIfam" id="TIGR00234">
    <property type="entry name" value="tyrS"/>
    <property type="match status" value="1"/>
</dbReference>
<dbReference type="GO" id="GO:0004831">
    <property type="term" value="F:tyrosine-tRNA ligase activity"/>
    <property type="evidence" value="ECO:0007669"/>
    <property type="project" value="UniProtKB-UniRule"/>
</dbReference>
<reference evidence="14 15" key="1">
    <citation type="journal article" date="2016" name="Nat. Commun.">
        <title>Thousands of microbial genomes shed light on interconnected biogeochemical processes in an aquifer system.</title>
        <authorList>
            <person name="Anantharaman K."/>
            <person name="Brown C.T."/>
            <person name="Hug L.A."/>
            <person name="Sharon I."/>
            <person name="Castelle C.J."/>
            <person name="Probst A.J."/>
            <person name="Thomas B.C."/>
            <person name="Singh A."/>
            <person name="Wilkins M.J."/>
            <person name="Karaoz U."/>
            <person name="Brodie E.L."/>
            <person name="Williams K.H."/>
            <person name="Hubbard S.S."/>
            <person name="Banfield J.F."/>
        </authorList>
    </citation>
    <scope>NUCLEOTIDE SEQUENCE [LARGE SCALE GENOMIC DNA]</scope>
</reference>
<dbReference type="InterPro" id="IPR001412">
    <property type="entry name" value="aa-tRNA-synth_I_CS"/>
</dbReference>
<comment type="subunit">
    <text evidence="11">Homodimer.</text>
</comment>
<comment type="function">
    <text evidence="11">Catalyzes the attachment of tyrosine to tRNA(Tyr) in a two-step reaction: tyrosine is first activated by ATP to form Tyr-AMP and then transferred to the acceptor end of tRNA(Tyr).</text>
</comment>
<evidence type="ECO:0000256" key="11">
    <source>
        <dbReference type="HAMAP-Rule" id="MF_02006"/>
    </source>
</evidence>
<dbReference type="PANTHER" id="PTHR11766">
    <property type="entry name" value="TYROSYL-TRNA SYNTHETASE"/>
    <property type="match status" value="1"/>
</dbReference>
<name>A0A1F7FKV8_UNCRA</name>
<dbReference type="InterPro" id="IPR002307">
    <property type="entry name" value="Tyr-tRNA-ligase"/>
</dbReference>
<evidence type="ECO:0000256" key="7">
    <source>
        <dbReference type="ARBA" id="ARBA00022917"/>
    </source>
</evidence>
<evidence type="ECO:0000313" key="14">
    <source>
        <dbReference type="EMBL" id="OGK07263.1"/>
    </source>
</evidence>
<sequence>MKTAFETLHARGYIAQLTHEDEIKRILRDEKIVFYAGFDPTANSLHAGHLLPVMVMSHMQRAGHTPIILVGGGTAMVGDPTGKDDMRQMLPIEAIDTNAAGIKKQLERFLDFTGANKAIMVNNAEWIRPLNYVDFLRSVGRHFSVNRMLTAECFKQRLQKGLSFLEFNYMLLQAYDFLHLNRTRNCTFQIGGDDQWSNILAGIDLVRREEKKETYGITAQLIETSSGKKMGKTEKGAVWLDAERTSPFEYYQYWRNTHDADVMKFINFFTFITDETIVLLNAEKESAINEVKKTLAFEATKIVHGEKAAVQARDASAALFEQGGQANAAAIPTTDVALTEKMTVLDLFLASGLILSKSEGRKLIEQGGLSINDSVITSPILAATKDLADSQGIIVLRKGKKTYHRVRVA</sequence>
<evidence type="ECO:0000256" key="9">
    <source>
        <dbReference type="ARBA" id="ARBA00048248"/>
    </source>
</evidence>
<feature type="short sequence motif" description="'HIGH' region" evidence="11">
    <location>
        <begin position="40"/>
        <end position="49"/>
    </location>
</feature>
<dbReference type="GO" id="GO:0003723">
    <property type="term" value="F:RNA binding"/>
    <property type="evidence" value="ECO:0007669"/>
    <property type="project" value="UniProtKB-KW"/>
</dbReference>
<gene>
    <name evidence="11" type="primary">tyrS</name>
    <name evidence="14" type="ORF">A2519_14135</name>
</gene>
<dbReference type="InterPro" id="IPR014729">
    <property type="entry name" value="Rossmann-like_a/b/a_fold"/>
</dbReference>
<dbReference type="Gene3D" id="3.10.290.10">
    <property type="entry name" value="RNA-binding S4 domain"/>
    <property type="match status" value="1"/>
</dbReference>
<evidence type="ECO:0000256" key="10">
    <source>
        <dbReference type="ARBA" id="ARBA00060965"/>
    </source>
</evidence>
<dbReference type="PROSITE" id="PS00178">
    <property type="entry name" value="AA_TRNA_LIGASE_I"/>
    <property type="match status" value="1"/>
</dbReference>
<evidence type="ECO:0000256" key="4">
    <source>
        <dbReference type="ARBA" id="ARBA00022741"/>
    </source>
</evidence>
<dbReference type="FunFam" id="3.40.50.620:FF:000008">
    <property type="entry name" value="Tyrosine--tRNA ligase"/>
    <property type="match status" value="1"/>
</dbReference>
<feature type="binding site" evidence="11">
    <location>
        <position position="169"/>
    </location>
    <ligand>
        <name>L-tyrosine</name>
        <dbReference type="ChEBI" id="CHEBI:58315"/>
    </ligand>
</feature>
<dbReference type="Gene3D" id="1.10.240.10">
    <property type="entry name" value="Tyrosyl-Transfer RNA Synthetase"/>
    <property type="match status" value="1"/>
</dbReference>
<feature type="binding site" evidence="11">
    <location>
        <position position="35"/>
    </location>
    <ligand>
        <name>L-tyrosine</name>
        <dbReference type="ChEBI" id="CHEBI:58315"/>
    </ligand>
</feature>
<dbReference type="PROSITE" id="PS50889">
    <property type="entry name" value="S4"/>
    <property type="match status" value="1"/>
</dbReference>
<dbReference type="GO" id="GO:0006437">
    <property type="term" value="P:tyrosyl-tRNA aminoacylation"/>
    <property type="evidence" value="ECO:0007669"/>
    <property type="project" value="UniProtKB-UniRule"/>
</dbReference>
<feature type="binding site" evidence="11">
    <location>
        <position position="173"/>
    </location>
    <ligand>
        <name>L-tyrosine</name>
        <dbReference type="ChEBI" id="CHEBI:58315"/>
    </ligand>
</feature>
<keyword evidence="3 11" id="KW-0436">Ligase</keyword>
<keyword evidence="6 12" id="KW-0694">RNA-binding</keyword>
<comment type="catalytic activity">
    <reaction evidence="9 11">
        <text>tRNA(Tyr) + L-tyrosine + ATP = L-tyrosyl-tRNA(Tyr) + AMP + diphosphate + H(+)</text>
        <dbReference type="Rhea" id="RHEA:10220"/>
        <dbReference type="Rhea" id="RHEA-COMP:9706"/>
        <dbReference type="Rhea" id="RHEA-COMP:9707"/>
        <dbReference type="ChEBI" id="CHEBI:15378"/>
        <dbReference type="ChEBI" id="CHEBI:30616"/>
        <dbReference type="ChEBI" id="CHEBI:33019"/>
        <dbReference type="ChEBI" id="CHEBI:58315"/>
        <dbReference type="ChEBI" id="CHEBI:78442"/>
        <dbReference type="ChEBI" id="CHEBI:78536"/>
        <dbReference type="ChEBI" id="CHEBI:456215"/>
        <dbReference type="EC" id="6.1.1.1"/>
    </reaction>
</comment>
<dbReference type="EC" id="6.1.1.1" evidence="11"/>
<comment type="subcellular location">
    <subcellularLocation>
        <location evidence="1 11">Cytoplasm</location>
    </subcellularLocation>
</comment>
<dbReference type="InterPro" id="IPR036986">
    <property type="entry name" value="S4_RNA-bd_sf"/>
</dbReference>
<comment type="similarity">
    <text evidence="10 11">Belongs to the class-I aminoacyl-tRNA synthetase family. TyrS type 1 subfamily.</text>
</comment>
<dbReference type="Gene3D" id="3.40.50.620">
    <property type="entry name" value="HUPs"/>
    <property type="match status" value="1"/>
</dbReference>
<keyword evidence="7 11" id="KW-0648">Protein biosynthesis</keyword>
<feature type="short sequence motif" description="'KMSKS' region" evidence="11">
    <location>
        <begin position="229"/>
        <end position="233"/>
    </location>
</feature>
<dbReference type="CDD" id="cd00805">
    <property type="entry name" value="TyrRS_core"/>
    <property type="match status" value="1"/>
</dbReference>
<dbReference type="HAMAP" id="MF_02006">
    <property type="entry name" value="Tyr_tRNA_synth_type1"/>
    <property type="match status" value="1"/>
</dbReference>
<dbReference type="EMBL" id="MFYX01000011">
    <property type="protein sequence ID" value="OGK07263.1"/>
    <property type="molecule type" value="Genomic_DNA"/>
</dbReference>
<evidence type="ECO:0000256" key="2">
    <source>
        <dbReference type="ARBA" id="ARBA00022490"/>
    </source>
</evidence>
<keyword evidence="5 11" id="KW-0067">ATP-binding</keyword>
<feature type="binding site" evidence="11">
    <location>
        <position position="232"/>
    </location>
    <ligand>
        <name>ATP</name>
        <dbReference type="ChEBI" id="CHEBI:30616"/>
    </ligand>
</feature>
<proteinExistence type="inferred from homology"/>
<dbReference type="Pfam" id="PF22421">
    <property type="entry name" value="SYY_C-terminal"/>
    <property type="match status" value="1"/>
</dbReference>
<dbReference type="InterPro" id="IPR054608">
    <property type="entry name" value="SYY-like_C"/>
</dbReference>
<dbReference type="GO" id="GO:0005829">
    <property type="term" value="C:cytosol"/>
    <property type="evidence" value="ECO:0007669"/>
    <property type="project" value="TreeGrafter"/>
</dbReference>
<evidence type="ECO:0000256" key="5">
    <source>
        <dbReference type="ARBA" id="ARBA00022840"/>
    </source>
</evidence>
<dbReference type="InterPro" id="IPR024088">
    <property type="entry name" value="Tyr-tRNA-ligase_bac-type"/>
</dbReference>
<dbReference type="InterPro" id="IPR002305">
    <property type="entry name" value="aa-tRNA-synth_Ic"/>
</dbReference>
<accession>A0A1F7FKV8</accession>
<feature type="domain" description="Tyrosine--tRNA ligase SYY-like C-terminal" evidence="13">
    <location>
        <begin position="329"/>
        <end position="405"/>
    </location>
</feature>
<evidence type="ECO:0000256" key="6">
    <source>
        <dbReference type="ARBA" id="ARBA00022884"/>
    </source>
</evidence>
<keyword evidence="8 11" id="KW-0030">Aminoacyl-tRNA synthetase</keyword>
<evidence type="ECO:0000256" key="8">
    <source>
        <dbReference type="ARBA" id="ARBA00023146"/>
    </source>
</evidence>
<protein>
    <recommendedName>
        <fullName evidence="11">Tyrosine--tRNA ligase</fullName>
        <ecNumber evidence="11">6.1.1.1</ecNumber>
    </recommendedName>
    <alternativeName>
        <fullName evidence="11">Tyrosyl-tRNA synthetase</fullName>
        <shortName evidence="11">TyrRS</shortName>
    </alternativeName>
</protein>
<evidence type="ECO:0000313" key="15">
    <source>
        <dbReference type="Proteomes" id="UP000179243"/>
    </source>
</evidence>
<evidence type="ECO:0000256" key="1">
    <source>
        <dbReference type="ARBA" id="ARBA00004496"/>
    </source>
</evidence>
<dbReference type="PRINTS" id="PR01040">
    <property type="entry name" value="TRNASYNTHTYR"/>
</dbReference>
<keyword evidence="2 11" id="KW-0963">Cytoplasm</keyword>
<evidence type="ECO:0000256" key="3">
    <source>
        <dbReference type="ARBA" id="ARBA00022598"/>
    </source>
</evidence>
<keyword evidence="4 11" id="KW-0547">Nucleotide-binding</keyword>
<dbReference type="CDD" id="cd00165">
    <property type="entry name" value="S4"/>
    <property type="match status" value="1"/>
</dbReference>
<dbReference type="InterPro" id="IPR024107">
    <property type="entry name" value="Tyr-tRNA-ligase_bac_1"/>
</dbReference>